<evidence type="ECO:0000313" key="1">
    <source>
        <dbReference type="EMBL" id="QTD46579.1"/>
    </source>
</evidence>
<evidence type="ECO:0000313" key="2">
    <source>
        <dbReference type="Proteomes" id="UP000663903"/>
    </source>
</evidence>
<dbReference type="RefSeq" id="WP_208010478.1">
    <property type="nucleotide sequence ID" value="NZ_CP071796.1"/>
</dbReference>
<dbReference type="EMBL" id="CP071796">
    <property type="protein sequence ID" value="QTD46579.1"/>
    <property type="molecule type" value="Genomic_DNA"/>
</dbReference>
<dbReference type="Proteomes" id="UP000663903">
    <property type="component" value="Chromosome"/>
</dbReference>
<proteinExistence type="predicted"/>
<organism evidence="1 2">
    <name type="scientific">Ottowia testudinis</name>
    <dbReference type="NCBI Taxonomy" id="2816950"/>
    <lineage>
        <taxon>Bacteria</taxon>
        <taxon>Pseudomonadati</taxon>
        <taxon>Pseudomonadota</taxon>
        <taxon>Betaproteobacteria</taxon>
        <taxon>Burkholderiales</taxon>
        <taxon>Comamonadaceae</taxon>
        <taxon>Ottowia</taxon>
    </lineage>
</organism>
<accession>A0A975H480</accession>
<sequence>MIYVKTDHGRAALLQRDALSLRERQVMVLCNGVRTVDELVELFGAAVSSDVDALDRRGLLAGQLNHSRPAELEAALAESPRVADAVSQAEVAHPPQSFVASRLDSRLPPPPEPEALPRMSLEELTVLAAVPPLSAAVAPVSEPPAEPAALSEVAAMVNSIDAEQVAVRSPVAAQVYMTQVLMALDNAAAMQLVETHGDVRHEVDILLYLAQGLGQAYAAAGEDVALRVAMRVGRLLPDPELPMLLDCTLDYVPPAFSMLLYEFVLAGRETAA</sequence>
<name>A0A975H480_9BURK</name>
<reference evidence="1" key="1">
    <citation type="submission" date="2021-03" db="EMBL/GenBank/DDBJ databases">
        <title>Ottowia sp. 27C isolated from the cloaca of a Giant Asian pond turtle (Heosemys grandis).</title>
        <authorList>
            <person name="Spergser J."/>
            <person name="Busse H.-J."/>
        </authorList>
    </citation>
    <scope>NUCLEOTIDE SEQUENCE</scope>
    <source>
        <strain evidence="1">27C</strain>
    </source>
</reference>
<keyword evidence="2" id="KW-1185">Reference proteome</keyword>
<gene>
    <name evidence="1" type="ORF">J1M35_06800</name>
</gene>
<protein>
    <submittedName>
        <fullName evidence="1">Uncharacterized protein</fullName>
    </submittedName>
</protein>
<dbReference type="KEGG" id="otd:J1M35_06800"/>
<dbReference type="AlphaFoldDB" id="A0A975H480"/>